<feature type="transmembrane region" description="Helical" evidence="12">
    <location>
        <begin position="420"/>
        <end position="444"/>
    </location>
</feature>
<feature type="transmembrane region" description="Helical" evidence="12">
    <location>
        <begin position="21"/>
        <end position="47"/>
    </location>
</feature>
<feature type="transmembrane region" description="Helical" evidence="12">
    <location>
        <begin position="381"/>
        <end position="400"/>
    </location>
</feature>
<dbReference type="Pfam" id="PF01654">
    <property type="entry name" value="Cyt_bd_oxida_I"/>
    <property type="match status" value="2"/>
</dbReference>
<dbReference type="GO" id="GO:0019646">
    <property type="term" value="P:aerobic electron transport chain"/>
    <property type="evidence" value="ECO:0007669"/>
    <property type="project" value="InterPro"/>
</dbReference>
<keyword evidence="7 12" id="KW-0479">Metal-binding</keyword>
<comment type="subcellular location">
    <subcellularLocation>
        <location evidence="1">Cell membrane</location>
        <topology evidence="1">Multi-pass membrane protein</topology>
    </subcellularLocation>
</comment>
<evidence type="ECO:0000256" key="5">
    <source>
        <dbReference type="ARBA" id="ARBA00022617"/>
    </source>
</evidence>
<comment type="caution">
    <text evidence="12">Lacks conserved residue(s) required for the propagation of feature annotation.</text>
</comment>
<evidence type="ECO:0000256" key="4">
    <source>
        <dbReference type="ARBA" id="ARBA00022475"/>
    </source>
</evidence>
<dbReference type="KEGG" id="nyu:D7D52_29570"/>
<evidence type="ECO:0000256" key="2">
    <source>
        <dbReference type="ARBA" id="ARBA00009819"/>
    </source>
</evidence>
<evidence type="ECO:0000256" key="6">
    <source>
        <dbReference type="ARBA" id="ARBA00022692"/>
    </source>
</evidence>
<dbReference type="GO" id="GO:0070069">
    <property type="term" value="C:cytochrome complex"/>
    <property type="evidence" value="ECO:0007669"/>
    <property type="project" value="UniProtKB-UniRule"/>
</dbReference>
<feature type="transmembrane region" description="Helical" evidence="12">
    <location>
        <begin position="68"/>
        <end position="92"/>
    </location>
</feature>
<name>A0A386ZL20_9NOCA</name>
<evidence type="ECO:0000256" key="3">
    <source>
        <dbReference type="ARBA" id="ARBA00022448"/>
    </source>
</evidence>
<dbReference type="RefSeq" id="WP_120741599.1">
    <property type="nucleotide sequence ID" value="NZ_CP032568.1"/>
</dbReference>
<keyword evidence="14" id="KW-1185">Reference proteome</keyword>
<keyword evidence="6 12" id="KW-0812">Transmembrane</keyword>
<dbReference type="GO" id="GO:0020037">
    <property type="term" value="F:heme binding"/>
    <property type="evidence" value="ECO:0007669"/>
    <property type="project" value="TreeGrafter"/>
</dbReference>
<sequence>MLVPHLGVVDLARLQFAGTTAIHWLFVLLTLGVVPVVAAFHTCAAFTRDPVRRAARERATRFWGQLYVINYAVGIVTGLVMEFQFGLAWSGLSKVFGNVIGAPIALETLVAFFAESTFLGMWIFGWGRLRPWLHAGLLWVVTLTAYASAYFILVSNGFMQHPVGFETREGTAHLTDLRAVLTNPSALYAFAHVSAAAVLCGGVFLAGVSAYHVARRSADRRFFLPSLRVGLVLAALASYPVYRLGVKQYPLLGRTQPMKLAAGKGGPRVAKLQDAMAAQHGPGDYVPPAWIAHAEEVMLRTGMLTMAIVLLAVVVVFHSALTRFPVIAVLFALGYPMTLVRTAGGLLPGVSERGRYGIALALVVLLLVLGGRVARRPATAWLLVAAIPLPFLASVGGWVFREVGRQPWLVYGQLTVDEAVSHVSVATMWASCIAFLTVFAALALTDWALIARFAARGPAGTQLGAPEPVDPITDAGEFARVL</sequence>
<evidence type="ECO:0000313" key="13">
    <source>
        <dbReference type="EMBL" id="AYF77285.1"/>
    </source>
</evidence>
<gene>
    <name evidence="13" type="ORF">D7D52_29570</name>
</gene>
<evidence type="ECO:0000256" key="1">
    <source>
        <dbReference type="ARBA" id="ARBA00004651"/>
    </source>
</evidence>
<feature type="transmembrane region" description="Helical" evidence="12">
    <location>
        <begin position="132"/>
        <end position="153"/>
    </location>
</feature>
<evidence type="ECO:0000256" key="11">
    <source>
        <dbReference type="ARBA" id="ARBA00023136"/>
    </source>
</evidence>
<dbReference type="GO" id="GO:0046872">
    <property type="term" value="F:metal ion binding"/>
    <property type="evidence" value="ECO:0007669"/>
    <property type="project" value="UniProtKB-UniRule"/>
</dbReference>
<feature type="transmembrane region" description="Helical" evidence="12">
    <location>
        <begin position="222"/>
        <end position="242"/>
    </location>
</feature>
<evidence type="ECO:0000256" key="8">
    <source>
        <dbReference type="ARBA" id="ARBA00022982"/>
    </source>
</evidence>
<dbReference type="OrthoDB" id="9807042at2"/>
<evidence type="ECO:0000256" key="10">
    <source>
        <dbReference type="ARBA" id="ARBA00023004"/>
    </source>
</evidence>
<comment type="similarity">
    <text evidence="2 12">Belongs to the cytochrome ubiquinol oxidase subunit 1 family.</text>
</comment>
<feature type="transmembrane region" description="Helical" evidence="12">
    <location>
        <begin position="297"/>
        <end position="317"/>
    </location>
</feature>
<protein>
    <submittedName>
        <fullName evidence="13">Cytochrome ubiquinol oxidase subunit I</fullName>
    </submittedName>
</protein>
<evidence type="ECO:0000256" key="7">
    <source>
        <dbReference type="ARBA" id="ARBA00022723"/>
    </source>
</evidence>
<evidence type="ECO:0000256" key="9">
    <source>
        <dbReference type="ARBA" id="ARBA00022989"/>
    </source>
</evidence>
<keyword evidence="5 12" id="KW-0349">Heme</keyword>
<feature type="transmembrane region" description="Helical" evidence="12">
    <location>
        <begin position="104"/>
        <end position="125"/>
    </location>
</feature>
<dbReference type="GO" id="GO:0009055">
    <property type="term" value="F:electron transfer activity"/>
    <property type="evidence" value="ECO:0007669"/>
    <property type="project" value="UniProtKB-UniRule"/>
</dbReference>
<feature type="transmembrane region" description="Helical" evidence="12">
    <location>
        <begin position="186"/>
        <end position="210"/>
    </location>
</feature>
<organism evidence="13 14">
    <name type="scientific">Nocardia yunnanensis</name>
    <dbReference type="NCBI Taxonomy" id="2382165"/>
    <lineage>
        <taxon>Bacteria</taxon>
        <taxon>Bacillati</taxon>
        <taxon>Actinomycetota</taxon>
        <taxon>Actinomycetes</taxon>
        <taxon>Mycobacteriales</taxon>
        <taxon>Nocardiaceae</taxon>
        <taxon>Nocardia</taxon>
    </lineage>
</organism>
<reference evidence="13 14" key="1">
    <citation type="submission" date="2018-09" db="EMBL/GenBank/DDBJ databases">
        <title>Nocardia yunnanensis sp. nov., an actinomycete isolated from a soil sample.</title>
        <authorList>
            <person name="Zhang J."/>
        </authorList>
    </citation>
    <scope>NUCLEOTIDE SEQUENCE [LARGE SCALE GENOMIC DNA]</scope>
    <source>
        <strain evidence="13 14">CFHS0054</strain>
    </source>
</reference>
<evidence type="ECO:0000313" key="14">
    <source>
        <dbReference type="Proteomes" id="UP000267164"/>
    </source>
</evidence>
<keyword evidence="11 12" id="KW-0472">Membrane</keyword>
<dbReference type="InterPro" id="IPR002585">
    <property type="entry name" value="Cyt-d_ubiquinol_oxidase_su_1"/>
</dbReference>
<keyword evidence="8 12" id="KW-0249">Electron transport</keyword>
<dbReference type="GO" id="GO:0005886">
    <property type="term" value="C:plasma membrane"/>
    <property type="evidence" value="ECO:0007669"/>
    <property type="project" value="UniProtKB-SubCell"/>
</dbReference>
<dbReference type="EMBL" id="CP032568">
    <property type="protein sequence ID" value="AYF77285.1"/>
    <property type="molecule type" value="Genomic_DNA"/>
</dbReference>
<keyword evidence="4 12" id="KW-1003">Cell membrane</keyword>
<feature type="transmembrane region" description="Helical" evidence="12">
    <location>
        <begin position="324"/>
        <end position="344"/>
    </location>
</feature>
<dbReference type="PANTHER" id="PTHR30365:SF15">
    <property type="entry name" value="CYTOCHROME BD UBIQUINOL OXIDASE SUBUNIT 1"/>
    <property type="match status" value="1"/>
</dbReference>
<dbReference type="AlphaFoldDB" id="A0A386ZL20"/>
<dbReference type="Proteomes" id="UP000267164">
    <property type="component" value="Chromosome"/>
</dbReference>
<proteinExistence type="inferred from homology"/>
<keyword evidence="10 12" id="KW-0408">Iron</keyword>
<dbReference type="GO" id="GO:0016682">
    <property type="term" value="F:oxidoreductase activity, acting on diphenols and related substances as donors, oxygen as acceptor"/>
    <property type="evidence" value="ECO:0007669"/>
    <property type="project" value="TreeGrafter"/>
</dbReference>
<feature type="transmembrane region" description="Helical" evidence="12">
    <location>
        <begin position="356"/>
        <end position="374"/>
    </location>
</feature>
<keyword evidence="9 12" id="KW-1133">Transmembrane helix</keyword>
<evidence type="ECO:0000256" key="12">
    <source>
        <dbReference type="PIRNR" id="PIRNR006446"/>
    </source>
</evidence>
<dbReference type="PIRSF" id="PIRSF006446">
    <property type="entry name" value="Cyt_quinol_oxidase_1"/>
    <property type="match status" value="1"/>
</dbReference>
<dbReference type="PANTHER" id="PTHR30365">
    <property type="entry name" value="CYTOCHROME D UBIQUINOL OXIDASE"/>
    <property type="match status" value="1"/>
</dbReference>
<keyword evidence="3 12" id="KW-0813">Transport</keyword>
<accession>A0A386ZL20</accession>